<dbReference type="Proteomes" id="UP000015103">
    <property type="component" value="Unassembled WGS sequence"/>
</dbReference>
<dbReference type="Gene3D" id="6.10.280.90">
    <property type="match status" value="1"/>
</dbReference>
<dbReference type="InterPro" id="IPR032427">
    <property type="entry name" value="P22_portal"/>
</dbReference>
<evidence type="ECO:0000256" key="1">
    <source>
        <dbReference type="SAM" id="MobiDB-lite"/>
    </source>
</evidence>
<dbReference type="Pfam" id="PF03237">
    <property type="entry name" value="Terminase_6N"/>
    <property type="match status" value="1"/>
</dbReference>
<dbReference type="Pfam" id="PF16510">
    <property type="entry name" value="P22_portal"/>
    <property type="match status" value="1"/>
</dbReference>
<dbReference type="EnsemblMetazoa" id="RPRC014748-RA">
    <property type="protein sequence ID" value="RPRC014748-PA"/>
    <property type="gene ID" value="RPRC014748"/>
</dbReference>
<evidence type="ECO:0008006" key="4">
    <source>
        <dbReference type="Google" id="ProtNLM"/>
    </source>
</evidence>
<feature type="region of interest" description="Disordered" evidence="1">
    <location>
        <begin position="881"/>
        <end position="900"/>
    </location>
</feature>
<dbReference type="AlphaFoldDB" id="T1IEM9"/>
<protein>
    <recommendedName>
        <fullName evidence="4">Portal protein</fullName>
    </recommendedName>
</protein>
<dbReference type="InParanoid" id="T1IEM9"/>
<organism evidence="2 3">
    <name type="scientific">Rhodnius prolixus</name>
    <name type="common">Triatomid bug</name>
    <dbReference type="NCBI Taxonomy" id="13249"/>
    <lineage>
        <taxon>Eukaryota</taxon>
        <taxon>Metazoa</taxon>
        <taxon>Ecdysozoa</taxon>
        <taxon>Arthropoda</taxon>
        <taxon>Hexapoda</taxon>
        <taxon>Insecta</taxon>
        <taxon>Pterygota</taxon>
        <taxon>Neoptera</taxon>
        <taxon>Paraneoptera</taxon>
        <taxon>Hemiptera</taxon>
        <taxon>Heteroptera</taxon>
        <taxon>Panheteroptera</taxon>
        <taxon>Cimicomorpha</taxon>
        <taxon>Reduviidae</taxon>
        <taxon>Triatominae</taxon>
        <taxon>Rhodnius</taxon>
    </lineage>
</organism>
<accession>T1IEM9</accession>
<dbReference type="Gene3D" id="1.10.1740.160">
    <property type="match status" value="2"/>
</dbReference>
<name>T1IEM9_RHOPR</name>
<evidence type="ECO:0000313" key="2">
    <source>
        <dbReference type="EnsemblMetazoa" id="RPRC014748-PA"/>
    </source>
</evidence>
<dbReference type="HOGENOM" id="CLU_015097_0_0_1"/>
<dbReference type="Gene3D" id="3.30.420.280">
    <property type="match status" value="1"/>
</dbReference>
<proteinExistence type="predicted"/>
<dbReference type="EMBL" id="ACPB03025051">
    <property type="status" value="NOT_ANNOTATED_CDS"/>
    <property type="molecule type" value="Genomic_DNA"/>
</dbReference>
<keyword evidence="3" id="KW-1185">Reference proteome</keyword>
<evidence type="ECO:0000313" key="3">
    <source>
        <dbReference type="Proteomes" id="UP000015103"/>
    </source>
</evidence>
<sequence>MSDVVIKFLKNPSKAQKVVNMTIYDAEHYSDELREQIIAGYPEHEREARARGIPTMGSGRIFQIPEETIKCQPFGCPDHFYVIDAMDFGWDHPQAQIQLWWDKDADTIYVARVWKDKEKTAVQAWGAVKSWASKIPTAWPHDGNQHEKGGGEQLKAQYADAGFMMLPEHATWPDGGNAVEPGITELRDMMLDDWTAGDEARTEAKNDLFFSRVSQWDDWLTQYTTLQYRGQFDVVRPVVRKLVAEMRQNPIDVLYRPKDGARPDAADTLMGMYRTDMRHNSAKIAVNVAVREQVEAGVGAWRIVTEYEEQDPTSNNQIIRREPIHSACSCVIWDSNSKQMDKSDARHCTVIHSMSRNGWDDFAEEHDLDASNQPGFQSPNDWVFPWLTQDTIHIAEFYEVVEKKETAFIYQDPLTGEPVSYFRQDIKDVIDELAERGMVKIAERKIKRRRVYKTLLSCTDIYKDRQLIAGEHIPIVPCYGECGFVESKEVYEGVVRLTKDGQRLRNMIMSFNADIVARTPKKKPVFWPEQILGYEHMYDGNDDYPYYLLNRADENNGDLPTQPIAYMENPEVPQANAYMLEAATNAVKEVATPGVDAEAVNGGQVAFDTVNQLNMRSDLETYVFQDNLATAMRRDGEIYQSIVNDIYDVPRNVTITLEDGSEKDVQLMSEMVDLQTGQHVVMNDIRGRYECYTDIGPSFQSMKQQNRAEIQELLTKVPPGTPEWQMLLLQYFTLLDGKGVEMMLGYANKQLVIMGLKKPETPEEIQMVQQVQQQPQEPSAEQTQAQGVYLQGQAELLKAQNQQMQIQVDAAKVEGQNQLNAARVAEIFNNMDLDKQAAFREFLSLMGKFQQQNSDDARANAELLLKGTDQQHKQRLDVANHLQSQRQNTPSGSVAEKSPQ</sequence>
<dbReference type="VEuPathDB" id="VectorBase:RPRC014748"/>
<feature type="compositionally biased region" description="Polar residues" evidence="1">
    <location>
        <begin position="881"/>
        <end position="892"/>
    </location>
</feature>
<reference evidence="2" key="1">
    <citation type="submission" date="2015-05" db="UniProtKB">
        <authorList>
            <consortium name="EnsemblMetazoa"/>
        </authorList>
    </citation>
    <scope>IDENTIFICATION</scope>
</reference>